<evidence type="ECO:0000256" key="4">
    <source>
        <dbReference type="ARBA" id="ARBA00022842"/>
    </source>
</evidence>
<gene>
    <name evidence="9 13" type="primary">thiE</name>
    <name evidence="13" type="ORF">ABSH63_12905</name>
</gene>
<dbReference type="CDD" id="cd00564">
    <property type="entry name" value="TMP_TenI"/>
    <property type="match status" value="1"/>
</dbReference>
<keyword evidence="14" id="KW-1185">Reference proteome</keyword>
<comment type="function">
    <text evidence="9">Condenses 4-methyl-5-(beta-hydroxyethyl)thiazole monophosphate (THZ-P) and 2-methyl-4-amino-5-hydroxymethyl pyrimidine pyrophosphate (HMP-PP) to form thiamine monophosphate (TMP).</text>
</comment>
<protein>
    <recommendedName>
        <fullName evidence="9">Thiamine-phosphate synthase</fullName>
        <shortName evidence="9">TP synthase</shortName>
        <shortName evidence="9">TPS</shortName>
        <ecNumber evidence="9">2.5.1.3</ecNumber>
    </recommendedName>
    <alternativeName>
        <fullName evidence="9">Thiamine-phosphate pyrophosphorylase</fullName>
        <shortName evidence="9">TMP pyrophosphorylase</shortName>
        <shortName evidence="9">TMP-PPase</shortName>
    </alternativeName>
</protein>
<dbReference type="SUPFAM" id="SSF51391">
    <property type="entry name" value="Thiamin phosphate synthase"/>
    <property type="match status" value="1"/>
</dbReference>
<dbReference type="InterPro" id="IPR036206">
    <property type="entry name" value="ThiamineP_synth_sf"/>
</dbReference>
<keyword evidence="3 9" id="KW-0479">Metal-binding</keyword>
<feature type="binding site" evidence="9">
    <location>
        <position position="142"/>
    </location>
    <ligand>
        <name>4-amino-2-methyl-5-(diphosphooxymethyl)pyrimidine</name>
        <dbReference type="ChEBI" id="CHEBI:57841"/>
    </ligand>
</feature>
<evidence type="ECO:0000313" key="13">
    <source>
        <dbReference type="EMBL" id="MES0874897.1"/>
    </source>
</evidence>
<evidence type="ECO:0000256" key="8">
    <source>
        <dbReference type="ARBA" id="ARBA00047883"/>
    </source>
</evidence>
<feature type="domain" description="Thiamine phosphate synthase/TenI" evidence="12">
    <location>
        <begin position="10"/>
        <end position="191"/>
    </location>
</feature>
<evidence type="ECO:0000256" key="5">
    <source>
        <dbReference type="ARBA" id="ARBA00022977"/>
    </source>
</evidence>
<dbReference type="Pfam" id="PF02581">
    <property type="entry name" value="TMP-TENI"/>
    <property type="match status" value="1"/>
</dbReference>
<dbReference type="RefSeq" id="WP_352890278.1">
    <property type="nucleotide sequence ID" value="NZ_JBEPIJ010000016.1"/>
</dbReference>
<reference evidence="13 14" key="1">
    <citation type="submission" date="2024-06" db="EMBL/GenBank/DDBJ databases">
        <authorList>
            <person name="Li Z."/>
            <person name="Jiang Y."/>
        </authorList>
    </citation>
    <scope>NUCLEOTIDE SEQUENCE [LARGE SCALE GENOMIC DNA]</scope>
    <source>
        <strain evidence="13 14">HSW-8</strain>
    </source>
</reference>
<comment type="similarity">
    <text evidence="9 10">Belongs to the thiamine-phosphate synthase family.</text>
</comment>
<comment type="caution">
    <text evidence="9">Lacks conserved residue(s) required for the propagation of feature annotation.</text>
</comment>
<comment type="pathway">
    <text evidence="1 9 11">Cofactor biosynthesis; thiamine diphosphate biosynthesis; thiamine phosphate from 4-amino-2-methyl-5-diphosphomethylpyrimidine and 4-methyl-5-(2-phosphoethyl)-thiazole: step 1/1.</text>
</comment>
<accession>A0ABV2ACE7</accession>
<feature type="binding site" evidence="9">
    <location>
        <position position="73"/>
    </location>
    <ligand>
        <name>4-amino-2-methyl-5-(diphosphooxymethyl)pyrimidine</name>
        <dbReference type="ChEBI" id="CHEBI:57841"/>
    </ligand>
</feature>
<dbReference type="Gene3D" id="3.20.20.70">
    <property type="entry name" value="Aldolase class I"/>
    <property type="match status" value="1"/>
</dbReference>
<evidence type="ECO:0000256" key="3">
    <source>
        <dbReference type="ARBA" id="ARBA00022723"/>
    </source>
</evidence>
<dbReference type="GO" id="GO:0004789">
    <property type="term" value="F:thiamine-phosphate diphosphorylase activity"/>
    <property type="evidence" value="ECO:0007669"/>
    <property type="project" value="UniProtKB-EC"/>
</dbReference>
<dbReference type="EMBL" id="JBEPIJ010000016">
    <property type="protein sequence ID" value="MES0874897.1"/>
    <property type="molecule type" value="Genomic_DNA"/>
</dbReference>
<dbReference type="InterPro" id="IPR034291">
    <property type="entry name" value="TMP_synthase"/>
</dbReference>
<dbReference type="PANTHER" id="PTHR20857:SF15">
    <property type="entry name" value="THIAMINE-PHOSPHATE SYNTHASE"/>
    <property type="match status" value="1"/>
</dbReference>
<comment type="catalytic activity">
    <reaction evidence="6 9 10">
        <text>4-methyl-5-(2-phosphooxyethyl)-thiazole + 4-amino-2-methyl-5-(diphosphooxymethyl)pyrimidine + H(+) = thiamine phosphate + diphosphate</text>
        <dbReference type="Rhea" id="RHEA:22328"/>
        <dbReference type="ChEBI" id="CHEBI:15378"/>
        <dbReference type="ChEBI" id="CHEBI:33019"/>
        <dbReference type="ChEBI" id="CHEBI:37575"/>
        <dbReference type="ChEBI" id="CHEBI:57841"/>
        <dbReference type="ChEBI" id="CHEBI:58296"/>
        <dbReference type="EC" id="2.5.1.3"/>
    </reaction>
</comment>
<evidence type="ECO:0000259" key="12">
    <source>
        <dbReference type="Pfam" id="PF02581"/>
    </source>
</evidence>
<feature type="binding site" evidence="9">
    <location>
        <position position="169"/>
    </location>
    <ligand>
        <name>2-[(2R,5Z)-2-carboxy-4-methylthiazol-5(2H)-ylidene]ethyl phosphate</name>
        <dbReference type="ChEBI" id="CHEBI:62899"/>
    </ligand>
</feature>
<feature type="binding site" evidence="9">
    <location>
        <position position="112"/>
    </location>
    <ligand>
        <name>4-amino-2-methyl-5-(diphosphooxymethyl)pyrimidine</name>
        <dbReference type="ChEBI" id="CHEBI:57841"/>
    </ligand>
</feature>
<evidence type="ECO:0000256" key="6">
    <source>
        <dbReference type="ARBA" id="ARBA00047334"/>
    </source>
</evidence>
<feature type="binding site" evidence="9">
    <location>
        <position position="93"/>
    </location>
    <ligand>
        <name>Mg(2+)</name>
        <dbReference type="ChEBI" id="CHEBI:18420"/>
    </ligand>
</feature>
<evidence type="ECO:0000256" key="9">
    <source>
        <dbReference type="HAMAP-Rule" id="MF_00097"/>
    </source>
</evidence>
<evidence type="ECO:0000256" key="1">
    <source>
        <dbReference type="ARBA" id="ARBA00005165"/>
    </source>
</evidence>
<dbReference type="InterPro" id="IPR013785">
    <property type="entry name" value="Aldolase_TIM"/>
</dbReference>
<evidence type="ECO:0000256" key="11">
    <source>
        <dbReference type="RuleBase" id="RU004253"/>
    </source>
</evidence>
<evidence type="ECO:0000256" key="7">
    <source>
        <dbReference type="ARBA" id="ARBA00047851"/>
    </source>
</evidence>
<dbReference type="NCBIfam" id="TIGR00693">
    <property type="entry name" value="thiE"/>
    <property type="match status" value="1"/>
</dbReference>
<keyword evidence="4 9" id="KW-0460">Magnesium</keyword>
<organism evidence="13 14">
    <name type="scientific">Sinimarinibacterium thermocellulolyticum</name>
    <dbReference type="NCBI Taxonomy" id="3170016"/>
    <lineage>
        <taxon>Bacteria</taxon>
        <taxon>Pseudomonadati</taxon>
        <taxon>Pseudomonadota</taxon>
        <taxon>Gammaproteobacteria</taxon>
        <taxon>Nevskiales</taxon>
        <taxon>Nevskiaceae</taxon>
        <taxon>Sinimarinibacterium</taxon>
    </lineage>
</organism>
<name>A0ABV2ACE7_9GAMM</name>
<comment type="catalytic activity">
    <reaction evidence="7 9 10">
        <text>2-(2-carboxy-4-methylthiazol-5-yl)ethyl phosphate + 4-amino-2-methyl-5-(diphosphooxymethyl)pyrimidine + 2 H(+) = thiamine phosphate + CO2 + diphosphate</text>
        <dbReference type="Rhea" id="RHEA:47848"/>
        <dbReference type="ChEBI" id="CHEBI:15378"/>
        <dbReference type="ChEBI" id="CHEBI:16526"/>
        <dbReference type="ChEBI" id="CHEBI:33019"/>
        <dbReference type="ChEBI" id="CHEBI:37575"/>
        <dbReference type="ChEBI" id="CHEBI:57841"/>
        <dbReference type="ChEBI" id="CHEBI:62890"/>
        <dbReference type="EC" id="2.5.1.3"/>
    </reaction>
</comment>
<comment type="catalytic activity">
    <reaction evidence="8 9 10">
        <text>2-[(2R,5Z)-2-carboxy-4-methylthiazol-5(2H)-ylidene]ethyl phosphate + 4-amino-2-methyl-5-(diphosphooxymethyl)pyrimidine + 2 H(+) = thiamine phosphate + CO2 + diphosphate</text>
        <dbReference type="Rhea" id="RHEA:47844"/>
        <dbReference type="ChEBI" id="CHEBI:15378"/>
        <dbReference type="ChEBI" id="CHEBI:16526"/>
        <dbReference type="ChEBI" id="CHEBI:33019"/>
        <dbReference type="ChEBI" id="CHEBI:37575"/>
        <dbReference type="ChEBI" id="CHEBI:57841"/>
        <dbReference type="ChEBI" id="CHEBI:62899"/>
        <dbReference type="EC" id="2.5.1.3"/>
    </reaction>
</comment>
<sequence length="214" mass="21506">MSVRRPLRGLYAITPDALVADPPSLLAAAAAALRGGAVLLQYRDKRSAAAQRLALARELAALCRQHEAALIVNDNAALALAVGAQGVHLGAADGRAEDARALLGNKAIIGVTCGNDLARAQAAIDAGADYVAFGRLYPSRSKPEAPAAELDTLRAARARWNVTICGIGGISAALAPQVIAAGADLVAAIDGVFGAADVEAAARAYASAFAGSCG</sequence>
<feature type="binding site" evidence="9">
    <location>
        <begin position="41"/>
        <end position="45"/>
    </location>
    <ligand>
        <name>4-amino-2-methyl-5-(diphosphooxymethyl)pyrimidine</name>
        <dbReference type="ChEBI" id="CHEBI:57841"/>
    </ligand>
</feature>
<comment type="cofactor">
    <cofactor evidence="9">
        <name>Mg(2+)</name>
        <dbReference type="ChEBI" id="CHEBI:18420"/>
    </cofactor>
    <text evidence="9">Binds 1 Mg(2+) ion per subunit.</text>
</comment>
<dbReference type="Proteomes" id="UP001465331">
    <property type="component" value="Unassembled WGS sequence"/>
</dbReference>
<dbReference type="InterPro" id="IPR022998">
    <property type="entry name" value="ThiamineP_synth_TenI"/>
</dbReference>
<keyword evidence="2 9" id="KW-0808">Transferase</keyword>
<comment type="caution">
    <text evidence="13">The sequence shown here is derived from an EMBL/GenBank/DDBJ whole genome shotgun (WGS) entry which is preliminary data.</text>
</comment>
<proteinExistence type="inferred from homology"/>
<keyword evidence="5 9" id="KW-0784">Thiamine biosynthesis</keyword>
<dbReference type="PANTHER" id="PTHR20857">
    <property type="entry name" value="THIAMINE-PHOSPHATE PYROPHOSPHORYLASE"/>
    <property type="match status" value="1"/>
</dbReference>
<evidence type="ECO:0000256" key="10">
    <source>
        <dbReference type="RuleBase" id="RU003826"/>
    </source>
</evidence>
<evidence type="ECO:0000313" key="14">
    <source>
        <dbReference type="Proteomes" id="UP001465331"/>
    </source>
</evidence>
<evidence type="ECO:0000256" key="2">
    <source>
        <dbReference type="ARBA" id="ARBA00022679"/>
    </source>
</evidence>
<dbReference type="HAMAP" id="MF_00097">
    <property type="entry name" value="TMP_synthase"/>
    <property type="match status" value="1"/>
</dbReference>
<feature type="binding site" evidence="9">
    <location>
        <begin position="139"/>
        <end position="141"/>
    </location>
    <ligand>
        <name>2-[(2R,5Z)-2-carboxy-4-methylthiazol-5(2H)-ylidene]ethyl phosphate</name>
        <dbReference type="ChEBI" id="CHEBI:62899"/>
    </ligand>
</feature>
<feature type="binding site" evidence="9">
    <location>
        <position position="74"/>
    </location>
    <ligand>
        <name>Mg(2+)</name>
        <dbReference type="ChEBI" id="CHEBI:18420"/>
    </ligand>
</feature>
<dbReference type="EC" id="2.5.1.3" evidence="9"/>